<accession>A0AAD6SQM8</accession>
<reference evidence="1" key="1">
    <citation type="submission" date="2023-03" db="EMBL/GenBank/DDBJ databases">
        <title>Massive genome expansion in bonnet fungi (Mycena s.s.) driven by repeated elements and novel gene families across ecological guilds.</title>
        <authorList>
            <consortium name="Lawrence Berkeley National Laboratory"/>
            <person name="Harder C.B."/>
            <person name="Miyauchi S."/>
            <person name="Viragh M."/>
            <person name="Kuo A."/>
            <person name="Thoen E."/>
            <person name="Andreopoulos B."/>
            <person name="Lu D."/>
            <person name="Skrede I."/>
            <person name="Drula E."/>
            <person name="Henrissat B."/>
            <person name="Morin E."/>
            <person name="Kohler A."/>
            <person name="Barry K."/>
            <person name="LaButti K."/>
            <person name="Morin E."/>
            <person name="Salamov A."/>
            <person name="Lipzen A."/>
            <person name="Mereny Z."/>
            <person name="Hegedus B."/>
            <person name="Baldrian P."/>
            <person name="Stursova M."/>
            <person name="Weitz H."/>
            <person name="Taylor A."/>
            <person name="Grigoriev I.V."/>
            <person name="Nagy L.G."/>
            <person name="Martin F."/>
            <person name="Kauserud H."/>
        </authorList>
    </citation>
    <scope>NUCLEOTIDE SEQUENCE</scope>
    <source>
        <strain evidence="1">CBHHK200</strain>
    </source>
</reference>
<comment type="caution">
    <text evidence="1">The sequence shown here is derived from an EMBL/GenBank/DDBJ whole genome shotgun (WGS) entry which is preliminary data.</text>
</comment>
<name>A0AAD6SQM8_9AGAR</name>
<dbReference type="Proteomes" id="UP001218188">
    <property type="component" value="Unassembled WGS sequence"/>
</dbReference>
<sequence length="477" mass="53235">MTDSPRKHTYTRLNEDLSVDILKSAFIDIFQSHQQYYELTAQSLFGGFIHPTFIRVNKNGLRPSGILLDLDGHRCSDPVLRATYLSMTGSPVAAAKDSAPLKSEGMKVGTPESLAEVRQELSAIIAVLYAFGLASRGMDVQLQRTGTISDSAIWAPPGPFKPQLSSIADSWLIPLWRLTGDEIFLRKRPDLHSSKARMAHATVMDLISKDVGFCELALRTALRVPLPPPQVDELVVIPAFECLIHIATASDFERAILDIAQAVTQFGEAHPQVCLPTVTPDRLLFQQHTRTPLGFLLDLDPLEQSSSLATFAGPHQDQPSLRFGPYDLISSPSSKLDNNYPRHILESLFYSLVWFTQANVFGDNGGITPTAGGKWLYDSRASNLPEDRTASRYEAFVMQRRAFLMDRSTYMPFTNMEPGVKKGCSLVERWLIPLWKLIGEAHFFSRWRQGEQRYDWGTLGGNLTPEKFTAILQAPVV</sequence>
<gene>
    <name evidence="1" type="ORF">C8F04DRAFT_1397684</name>
</gene>
<protein>
    <submittedName>
        <fullName evidence="1">Uncharacterized protein</fullName>
    </submittedName>
</protein>
<evidence type="ECO:0000313" key="1">
    <source>
        <dbReference type="EMBL" id="KAJ7030700.1"/>
    </source>
</evidence>
<organism evidence="1 2">
    <name type="scientific">Mycena alexandri</name>
    <dbReference type="NCBI Taxonomy" id="1745969"/>
    <lineage>
        <taxon>Eukaryota</taxon>
        <taxon>Fungi</taxon>
        <taxon>Dikarya</taxon>
        <taxon>Basidiomycota</taxon>
        <taxon>Agaricomycotina</taxon>
        <taxon>Agaricomycetes</taxon>
        <taxon>Agaricomycetidae</taxon>
        <taxon>Agaricales</taxon>
        <taxon>Marasmiineae</taxon>
        <taxon>Mycenaceae</taxon>
        <taxon>Mycena</taxon>
    </lineage>
</organism>
<keyword evidence="2" id="KW-1185">Reference proteome</keyword>
<evidence type="ECO:0000313" key="2">
    <source>
        <dbReference type="Proteomes" id="UP001218188"/>
    </source>
</evidence>
<dbReference type="EMBL" id="JARJCM010000088">
    <property type="protein sequence ID" value="KAJ7030700.1"/>
    <property type="molecule type" value="Genomic_DNA"/>
</dbReference>
<proteinExistence type="predicted"/>
<dbReference type="AlphaFoldDB" id="A0AAD6SQM8"/>